<keyword evidence="7" id="KW-1185">Reference proteome</keyword>
<reference evidence="6 7" key="1">
    <citation type="submission" date="2024-02" db="EMBL/GenBank/DDBJ databases">
        <authorList>
            <person name="Daric V."/>
            <person name="Darras S."/>
        </authorList>
    </citation>
    <scope>NUCLEOTIDE SEQUENCE [LARGE SCALE GENOMIC DNA]</scope>
</reference>
<dbReference type="InterPro" id="IPR005178">
    <property type="entry name" value="Ostalpha/TMEM184C"/>
</dbReference>
<feature type="transmembrane region" description="Helical" evidence="5">
    <location>
        <begin position="291"/>
        <end position="312"/>
    </location>
</feature>
<feature type="transmembrane region" description="Helical" evidence="5">
    <location>
        <begin position="175"/>
        <end position="194"/>
    </location>
</feature>
<gene>
    <name evidence="6" type="ORF">CVLEPA_LOCUS22888</name>
</gene>
<keyword evidence="4 5" id="KW-0472">Membrane</keyword>
<sequence length="381" mass="43163">MENTTIMESSNESTIFTWTCDPRSQSSSAADLLRMINASGIGMQVQMYFPIALVVVMVIIFIEEVIFHVKNSLHWKRTVYTIWVLGVYPVLSLLSLLGIFIPRASAVIDFAAGFYYSIALKKFFMLIVHLYGGKQQMENALKGDRIVSANPFPCCFVCCCHNQPMSLRRINILQWLVYQVVIIAPAGYFIQTVISSEGLLQDPATATAAGFAITVVGWMITASSFVCLYGFRVLSWASKYSLQQYHIRSKFSPIQLVVAFKTIQSFTIGVVQRFNGLSCGFPYPDRQKDFLLHNYLFIYELFVLALISWFTFRRLEEGCEVIIRPLPSEIYSVNTENKTEAINLGEQNGGMTYDDQDSNVYEKVEIKSDLTHCEDKAIETV</sequence>
<evidence type="ECO:0000313" key="6">
    <source>
        <dbReference type="EMBL" id="CAK8690257.1"/>
    </source>
</evidence>
<evidence type="ECO:0000256" key="1">
    <source>
        <dbReference type="ARBA" id="ARBA00004141"/>
    </source>
</evidence>
<feature type="transmembrane region" description="Helical" evidence="5">
    <location>
        <begin position="113"/>
        <end position="132"/>
    </location>
</feature>
<evidence type="ECO:0000256" key="5">
    <source>
        <dbReference type="SAM" id="Phobius"/>
    </source>
</evidence>
<keyword evidence="3 5" id="KW-1133">Transmembrane helix</keyword>
<proteinExistence type="predicted"/>
<evidence type="ECO:0000256" key="4">
    <source>
        <dbReference type="ARBA" id="ARBA00023136"/>
    </source>
</evidence>
<dbReference type="Proteomes" id="UP001642483">
    <property type="component" value="Unassembled WGS sequence"/>
</dbReference>
<feature type="transmembrane region" description="Helical" evidence="5">
    <location>
        <begin position="47"/>
        <end position="67"/>
    </location>
</feature>
<name>A0ABP0GET9_CLALP</name>
<dbReference type="Pfam" id="PF03619">
    <property type="entry name" value="Solute_trans_a"/>
    <property type="match status" value="1"/>
</dbReference>
<dbReference type="EMBL" id="CAWYQH010000114">
    <property type="protein sequence ID" value="CAK8690257.1"/>
    <property type="molecule type" value="Genomic_DNA"/>
</dbReference>
<feature type="transmembrane region" description="Helical" evidence="5">
    <location>
        <begin position="79"/>
        <end position="101"/>
    </location>
</feature>
<comment type="subcellular location">
    <subcellularLocation>
        <location evidence="1">Membrane</location>
        <topology evidence="1">Multi-pass membrane protein</topology>
    </subcellularLocation>
</comment>
<keyword evidence="2 5" id="KW-0812">Transmembrane</keyword>
<organism evidence="6 7">
    <name type="scientific">Clavelina lepadiformis</name>
    <name type="common">Light-bulb sea squirt</name>
    <name type="synonym">Ascidia lepadiformis</name>
    <dbReference type="NCBI Taxonomy" id="159417"/>
    <lineage>
        <taxon>Eukaryota</taxon>
        <taxon>Metazoa</taxon>
        <taxon>Chordata</taxon>
        <taxon>Tunicata</taxon>
        <taxon>Ascidiacea</taxon>
        <taxon>Aplousobranchia</taxon>
        <taxon>Clavelinidae</taxon>
        <taxon>Clavelina</taxon>
    </lineage>
</organism>
<comment type="caution">
    <text evidence="6">The sequence shown here is derived from an EMBL/GenBank/DDBJ whole genome shotgun (WGS) entry which is preliminary data.</text>
</comment>
<accession>A0ABP0GET9</accession>
<feature type="transmembrane region" description="Helical" evidence="5">
    <location>
        <begin position="206"/>
        <end position="231"/>
    </location>
</feature>
<dbReference type="PANTHER" id="PTHR23423">
    <property type="entry name" value="ORGANIC SOLUTE TRANSPORTER-RELATED"/>
    <property type="match status" value="1"/>
</dbReference>
<evidence type="ECO:0000256" key="2">
    <source>
        <dbReference type="ARBA" id="ARBA00022692"/>
    </source>
</evidence>
<dbReference type="SMART" id="SM01417">
    <property type="entry name" value="Solute_trans_a"/>
    <property type="match status" value="1"/>
</dbReference>
<evidence type="ECO:0000256" key="3">
    <source>
        <dbReference type="ARBA" id="ARBA00022989"/>
    </source>
</evidence>
<evidence type="ECO:0008006" key="8">
    <source>
        <dbReference type="Google" id="ProtNLM"/>
    </source>
</evidence>
<evidence type="ECO:0000313" key="7">
    <source>
        <dbReference type="Proteomes" id="UP001642483"/>
    </source>
</evidence>
<protein>
    <recommendedName>
        <fullName evidence="8">Organic solute transporter subunit alpha</fullName>
    </recommendedName>
</protein>